<gene>
    <name evidence="3" type="ORF">JIN87_27275</name>
</gene>
<keyword evidence="2" id="KW-0732">Signal</keyword>
<feature type="chain" id="PRO_5036920979" evidence="2">
    <location>
        <begin position="18"/>
        <end position="295"/>
    </location>
</feature>
<feature type="signal peptide" evidence="2">
    <location>
        <begin position="1"/>
        <end position="17"/>
    </location>
</feature>
<keyword evidence="4" id="KW-1185">Reference proteome</keyword>
<accession>A0A934S2E9</accession>
<evidence type="ECO:0000313" key="4">
    <source>
        <dbReference type="Proteomes" id="UP000617628"/>
    </source>
</evidence>
<protein>
    <submittedName>
        <fullName evidence="3">Uncharacterized protein</fullName>
    </submittedName>
</protein>
<proteinExistence type="predicted"/>
<sequence length="295" mass="33484">MKTILLTFLLSCSFVQARWISDSELGFKIDFPDHQTYTSPKKIELASNANLWTSANRKRGYSVSITVTNFAAKHQAPSFEAIAKNWEKDFLGDKKEKRLSEFTKVASYEALRLHSVHIENSFEVHTIVWYFFVGRVNYIIGVISIGDDFLNHPDIEYFINSFAIEGPSLLHGTWEGKDDEGQVGSIILNPDGSADLFIQGRSIREIAPDEILEITYKYDANHNPSHLDIEVSSPTKPIYRIPMIVKINSHDEIVIRLNKDNTRPEDWNGTKQDTVVLKKKPTNKSADTTPVSAPR</sequence>
<organism evidence="3 4">
    <name type="scientific">Pelagicoccus mobilis</name>
    <dbReference type="NCBI Taxonomy" id="415221"/>
    <lineage>
        <taxon>Bacteria</taxon>
        <taxon>Pseudomonadati</taxon>
        <taxon>Verrucomicrobiota</taxon>
        <taxon>Opitutia</taxon>
        <taxon>Puniceicoccales</taxon>
        <taxon>Pelagicoccaceae</taxon>
        <taxon>Pelagicoccus</taxon>
    </lineage>
</organism>
<dbReference type="Proteomes" id="UP000617628">
    <property type="component" value="Unassembled WGS sequence"/>
</dbReference>
<evidence type="ECO:0000256" key="2">
    <source>
        <dbReference type="SAM" id="SignalP"/>
    </source>
</evidence>
<evidence type="ECO:0000256" key="1">
    <source>
        <dbReference type="SAM" id="MobiDB-lite"/>
    </source>
</evidence>
<dbReference type="AlphaFoldDB" id="A0A934S2E9"/>
<name>A0A934S2E9_9BACT</name>
<feature type="region of interest" description="Disordered" evidence="1">
    <location>
        <begin position="262"/>
        <end position="295"/>
    </location>
</feature>
<dbReference type="RefSeq" id="WP_200359777.1">
    <property type="nucleotide sequence ID" value="NZ_JAENIL010000104.1"/>
</dbReference>
<feature type="compositionally biased region" description="Polar residues" evidence="1">
    <location>
        <begin position="283"/>
        <end position="295"/>
    </location>
</feature>
<dbReference type="EMBL" id="JAENIL010000104">
    <property type="protein sequence ID" value="MBK1880618.1"/>
    <property type="molecule type" value="Genomic_DNA"/>
</dbReference>
<reference evidence="3" key="1">
    <citation type="submission" date="2021-01" db="EMBL/GenBank/DDBJ databases">
        <title>Modified the classification status of verrucomicrobia.</title>
        <authorList>
            <person name="Feng X."/>
        </authorList>
    </citation>
    <scope>NUCLEOTIDE SEQUENCE</scope>
    <source>
        <strain evidence="3">KCTC 13126</strain>
    </source>
</reference>
<evidence type="ECO:0000313" key="3">
    <source>
        <dbReference type="EMBL" id="MBK1880618.1"/>
    </source>
</evidence>
<comment type="caution">
    <text evidence="3">The sequence shown here is derived from an EMBL/GenBank/DDBJ whole genome shotgun (WGS) entry which is preliminary data.</text>
</comment>